<protein>
    <submittedName>
        <fullName evidence="1">Uncharacterized protein</fullName>
    </submittedName>
</protein>
<sequence length="39" mass="4533">MVQLILSLVILHILFRINQTSIIGMYNAHFYDLLETGKN</sequence>
<dbReference type="AlphaFoldDB" id="D1Q0Q6"/>
<name>D1Q0Q6_9BACT</name>
<evidence type="ECO:0000313" key="1">
    <source>
        <dbReference type="EMBL" id="EFA42803.1"/>
    </source>
</evidence>
<dbReference type="Proteomes" id="UP000003160">
    <property type="component" value="Unassembled WGS sequence"/>
</dbReference>
<dbReference type="HOGENOM" id="CLU_3314522_0_0_10"/>
<evidence type="ECO:0000313" key="2">
    <source>
        <dbReference type="Proteomes" id="UP000003160"/>
    </source>
</evidence>
<gene>
    <name evidence="1" type="ORF">HMPREF0645_2791</name>
</gene>
<comment type="caution">
    <text evidence="1">The sequence shown here is derived from an EMBL/GenBank/DDBJ whole genome shotgun (WGS) entry which is preliminary data.</text>
</comment>
<keyword evidence="2" id="KW-1185">Reference proteome</keyword>
<organism evidence="1 2">
    <name type="scientific">Hallella bergensis DSM 17361</name>
    <dbReference type="NCBI Taxonomy" id="585502"/>
    <lineage>
        <taxon>Bacteria</taxon>
        <taxon>Pseudomonadati</taxon>
        <taxon>Bacteroidota</taxon>
        <taxon>Bacteroidia</taxon>
        <taxon>Bacteroidales</taxon>
        <taxon>Prevotellaceae</taxon>
        <taxon>Hallella</taxon>
    </lineage>
</organism>
<dbReference type="EMBL" id="ACKS01000110">
    <property type="protein sequence ID" value="EFA42803.1"/>
    <property type="molecule type" value="Genomic_DNA"/>
</dbReference>
<proteinExistence type="predicted"/>
<accession>D1Q0Q6</accession>
<reference evidence="1 2" key="1">
    <citation type="submission" date="2009-10" db="EMBL/GenBank/DDBJ databases">
        <authorList>
            <person name="Qin X."/>
            <person name="Bachman B."/>
            <person name="Battles P."/>
            <person name="Bell A."/>
            <person name="Bess C."/>
            <person name="Bickham C."/>
            <person name="Chaboub L."/>
            <person name="Chen D."/>
            <person name="Coyle M."/>
            <person name="Deiros D.R."/>
            <person name="Dinh H."/>
            <person name="Forbes L."/>
            <person name="Fowler G."/>
            <person name="Francisco L."/>
            <person name="Fu Q."/>
            <person name="Gubbala S."/>
            <person name="Hale W."/>
            <person name="Han Y."/>
            <person name="Hemphill L."/>
            <person name="Highlander S.K."/>
            <person name="Hirani K."/>
            <person name="Hogues M."/>
            <person name="Jackson L."/>
            <person name="Jakkamsetti A."/>
            <person name="Javaid M."/>
            <person name="Jiang H."/>
            <person name="Korchina V."/>
            <person name="Kovar C."/>
            <person name="Lara F."/>
            <person name="Lee S."/>
            <person name="Mata R."/>
            <person name="Mathew T."/>
            <person name="Moen C."/>
            <person name="Morales K."/>
            <person name="Munidasa M."/>
            <person name="Nazareth L."/>
            <person name="Ngo R."/>
            <person name="Nguyen L."/>
            <person name="Okwuonu G."/>
            <person name="Ongeri F."/>
            <person name="Patil S."/>
            <person name="Petrosino J."/>
            <person name="Pham C."/>
            <person name="Pham P."/>
            <person name="Pu L.-L."/>
            <person name="Puazo M."/>
            <person name="Raj R."/>
            <person name="Reid J."/>
            <person name="Rouhana J."/>
            <person name="Saada N."/>
            <person name="Shang Y."/>
            <person name="Simmons D."/>
            <person name="Thornton R."/>
            <person name="Warren J."/>
            <person name="Weissenberger G."/>
            <person name="Zhang J."/>
            <person name="Zhang L."/>
            <person name="Zhou C."/>
            <person name="Zhu D."/>
            <person name="Muzny D."/>
            <person name="Worley K."/>
            <person name="Gibbs R."/>
        </authorList>
    </citation>
    <scope>NUCLEOTIDE SEQUENCE [LARGE SCALE GENOMIC DNA]</scope>
    <source>
        <strain evidence="1 2">DSM 17361</strain>
    </source>
</reference>